<dbReference type="Proteomes" id="UP000814176">
    <property type="component" value="Unassembled WGS sequence"/>
</dbReference>
<feature type="domain" description="Amidohydrolase-related" evidence="1">
    <location>
        <begin position="151"/>
        <end position="504"/>
    </location>
</feature>
<proteinExistence type="predicted"/>
<dbReference type="InterPro" id="IPR011059">
    <property type="entry name" value="Metal-dep_hydrolase_composite"/>
</dbReference>
<keyword evidence="3" id="KW-1185">Reference proteome</keyword>
<protein>
    <submittedName>
        <fullName evidence="2">Carbohydrate esterase family 9 protein</fullName>
    </submittedName>
</protein>
<dbReference type="PANTHER" id="PTHR43668:SF5">
    <property type="entry name" value="AMIDOHYDROLASE 3 DOMAIN-CONTAINING PROTEIN"/>
    <property type="match status" value="1"/>
</dbReference>
<evidence type="ECO:0000313" key="2">
    <source>
        <dbReference type="EMBL" id="KAH9839551.1"/>
    </source>
</evidence>
<dbReference type="SUPFAM" id="SSF51556">
    <property type="entry name" value="Metallo-dependent hydrolases"/>
    <property type="match status" value="1"/>
</dbReference>
<dbReference type="RefSeq" id="XP_047781306.1">
    <property type="nucleotide sequence ID" value="XM_047920353.1"/>
</dbReference>
<dbReference type="PANTHER" id="PTHR43668">
    <property type="entry name" value="ALLANTOINASE"/>
    <property type="match status" value="1"/>
</dbReference>
<dbReference type="SUPFAM" id="SSF51338">
    <property type="entry name" value="Composite domain of metallo-dependent hydrolases"/>
    <property type="match status" value="1"/>
</dbReference>
<dbReference type="Pfam" id="PF01979">
    <property type="entry name" value="Amidohydro_1"/>
    <property type="match status" value="1"/>
</dbReference>
<gene>
    <name evidence="2" type="ORF">C8Q71DRAFT_703970</name>
</gene>
<dbReference type="InterPro" id="IPR050138">
    <property type="entry name" value="DHOase/Allantoinase_Hydrolase"/>
</dbReference>
<sequence>MEKVLPVPSLSERSGDRPRAKRRFSRRLVIGVLVLLALLLVSTRVPTLYAVLRPLPPHATTALSRCRSLSLAPGPPADFHKRKVSDRFVHGTKPYLLKNGRIWTGLENGTEVVHADILLNKGIIESIGHIGHLQLKNYKDDVVTVDLKGAWVTPGIVDLHSHLGVSSSPHLLGASDGNSRHGPILPWLRALDALNTHDAAYELSVAGGVTTALVLPGSANAIGGQGFTIKLRKTAERTPTSMLLEPPYQINSSFPDHSGPLRWRQMKHACGENPSQVYGNTRMDTIWAFRDAYNTARKIRESQDAYCADAFAGNWDALKDKSYPEDLQWEALVDVLRGRVKVQVHCYETVDIDDLVRISNEFEFPIAAFHHAHEAYLVPDTLKKAYDHPPAIAMFATHSRYKREAYRGSEFAPRILAEHGIPVVMKSDHPVTDSRYLLYQAQLAYVYGLPENLAIASIISTPAEVMGMDHRIGYVRKGWDADLVVWDSHPLALGATPKQVFIDGIPQLDSPHFVQKPASFQRTPRVPNFDKEAADTVKYEGLPPLVPAKSSSGPVIFTDVKRVFMRTGRAVREVYTAQDAEMGAVIVENGTVTCSGAYTSCVTPNLLADAEVVNVKGGSISPGFTSFGSNLGLGEIGAEPSTMDGYVFDPLVQKVPAILGGDGAIIRAVDGLTFGTRNALLAYRGGVTKGITAPAHRGFYAGLGTSFFTGAMNRLEPGAILQEVTAVHITVRPYSAAVPSISTQIATLRRMLLHPVDGDAGEWFRGVGKGRVTLVVETDSADIIATLITLKKEVEKAYDSTVKMTIAGALEAHLLAKEIAEAGVGIIQVPSQPFPAAWEMRRILPGLPLTEQSSIAVLLAHNVTVGVGSVQPYDVRNLPFEVAWVALDAGGEISKEDAIALGSTNVEVLLGGDIEADGLHDMVVTEGGDILDMQSKVVAVISPTRQLVDML</sequence>
<dbReference type="Gene3D" id="3.20.20.140">
    <property type="entry name" value="Metal-dependent hydrolases"/>
    <property type="match status" value="2"/>
</dbReference>
<dbReference type="InterPro" id="IPR032466">
    <property type="entry name" value="Metal_Hydrolase"/>
</dbReference>
<dbReference type="EMBL" id="JADCUA010000006">
    <property type="protein sequence ID" value="KAH9839551.1"/>
    <property type="molecule type" value="Genomic_DNA"/>
</dbReference>
<dbReference type="GeneID" id="72001085"/>
<comment type="caution">
    <text evidence="2">The sequence shown here is derived from an EMBL/GenBank/DDBJ whole genome shotgun (WGS) entry which is preliminary data.</text>
</comment>
<name>A0ABQ8KMV8_9APHY</name>
<evidence type="ECO:0000259" key="1">
    <source>
        <dbReference type="Pfam" id="PF01979"/>
    </source>
</evidence>
<evidence type="ECO:0000313" key="3">
    <source>
        <dbReference type="Proteomes" id="UP000814176"/>
    </source>
</evidence>
<dbReference type="InterPro" id="IPR006680">
    <property type="entry name" value="Amidohydro-rel"/>
</dbReference>
<organism evidence="2 3">
    <name type="scientific">Rhodofomes roseus</name>
    <dbReference type="NCBI Taxonomy" id="34475"/>
    <lineage>
        <taxon>Eukaryota</taxon>
        <taxon>Fungi</taxon>
        <taxon>Dikarya</taxon>
        <taxon>Basidiomycota</taxon>
        <taxon>Agaricomycotina</taxon>
        <taxon>Agaricomycetes</taxon>
        <taxon>Polyporales</taxon>
        <taxon>Rhodofomes</taxon>
    </lineage>
</organism>
<accession>A0ABQ8KMV8</accession>
<reference evidence="2 3" key="1">
    <citation type="journal article" date="2021" name="Environ. Microbiol.">
        <title>Gene family expansions and transcriptome signatures uncover fungal adaptations to wood decay.</title>
        <authorList>
            <person name="Hage H."/>
            <person name="Miyauchi S."/>
            <person name="Viragh M."/>
            <person name="Drula E."/>
            <person name="Min B."/>
            <person name="Chaduli D."/>
            <person name="Navarro D."/>
            <person name="Favel A."/>
            <person name="Norest M."/>
            <person name="Lesage-Meessen L."/>
            <person name="Balint B."/>
            <person name="Merenyi Z."/>
            <person name="de Eugenio L."/>
            <person name="Morin E."/>
            <person name="Martinez A.T."/>
            <person name="Baldrian P."/>
            <person name="Stursova M."/>
            <person name="Martinez M.J."/>
            <person name="Novotny C."/>
            <person name="Magnuson J.K."/>
            <person name="Spatafora J.W."/>
            <person name="Maurice S."/>
            <person name="Pangilinan J."/>
            <person name="Andreopoulos W."/>
            <person name="LaButti K."/>
            <person name="Hundley H."/>
            <person name="Na H."/>
            <person name="Kuo A."/>
            <person name="Barry K."/>
            <person name="Lipzen A."/>
            <person name="Henrissat B."/>
            <person name="Riley R."/>
            <person name="Ahrendt S."/>
            <person name="Nagy L.G."/>
            <person name="Grigoriev I.V."/>
            <person name="Martin F."/>
            <person name="Rosso M.N."/>
        </authorList>
    </citation>
    <scope>NUCLEOTIDE SEQUENCE [LARGE SCALE GENOMIC DNA]</scope>
    <source>
        <strain evidence="2 3">CIRM-BRFM 1785</strain>
    </source>
</reference>